<organism evidence="3 4">
    <name type="scientific">Saprolegnia diclina (strain VS20)</name>
    <dbReference type="NCBI Taxonomy" id="1156394"/>
    <lineage>
        <taxon>Eukaryota</taxon>
        <taxon>Sar</taxon>
        <taxon>Stramenopiles</taxon>
        <taxon>Oomycota</taxon>
        <taxon>Saprolegniomycetes</taxon>
        <taxon>Saprolegniales</taxon>
        <taxon>Saprolegniaceae</taxon>
        <taxon>Saprolegnia</taxon>
    </lineage>
</organism>
<dbReference type="Proteomes" id="UP000030762">
    <property type="component" value="Unassembled WGS sequence"/>
</dbReference>
<evidence type="ECO:0000313" key="4">
    <source>
        <dbReference type="Proteomes" id="UP000030762"/>
    </source>
</evidence>
<dbReference type="PANTHER" id="PTHR45641:SF19">
    <property type="entry name" value="NEPHROCYSTIN-3"/>
    <property type="match status" value="1"/>
</dbReference>
<keyword evidence="4" id="KW-1185">Reference proteome</keyword>
<dbReference type="OrthoDB" id="79297at2759"/>
<accession>T0PUN4</accession>
<keyword evidence="2" id="KW-0802">TPR repeat</keyword>
<evidence type="ECO:0000313" key="3">
    <source>
        <dbReference type="EMBL" id="EQC29234.1"/>
    </source>
</evidence>
<evidence type="ECO:0000256" key="2">
    <source>
        <dbReference type="ARBA" id="ARBA00022803"/>
    </source>
</evidence>
<dbReference type="Gene3D" id="1.25.40.10">
    <property type="entry name" value="Tetratricopeptide repeat domain"/>
    <property type="match status" value="1"/>
</dbReference>
<evidence type="ECO:0008006" key="5">
    <source>
        <dbReference type="Google" id="ProtNLM"/>
    </source>
</evidence>
<sequence>MTTATRPRGLKLSFFRHFIEAHGGTFAFQGLSTADVCVQYVIPYTAALQTSVVDHVALTAPSFGADATWYVSHAWQYLFLDTLASLEAFFAAKDLDDPSVWFCLFNNNQHRTDDKPFEWWSSTFRESLAAIGNVVMVLHPWKNPLTLTRAWCVFEVYASICVGATFELAHMDRAAFLRDMQTSPGTFLEMLGTISSEKAQATIASDKASIDRAIVDQVGYTKLDRMVLTLLETYVKDTLRAQVEIATDDANKALWANALAETHHVLSEMALARDWYTVATAYGTTGLGPYHEMTLSSRGAAALMRGLLMEPKEVWEPELLATIDAATTHLGDESEALSMTLHSLGVLYAHHGLHEEAVPMAQACYDRLVRTKGLDDLDTITTMGHLGNSYNRIGQVAKAEEYLLLAYERKVTVLGEDHARTLVSLQHLMTLYNEQGNVERAMPLALAATERLDRVLGSSHENTVIANFTLAELLRKQGQYAEAEAKLLSLLTVAKTAFGDDTINVVFIEMLLGMVYASTTQWDKAAAYLDHAVAKRLAWYGPTSPKYDVVLLRQYWQRQRAGRFDSVHAIDAFLAALSAANIKNDAWGSMRCVTCTAKIHGNLFYCGACPPFLRYFCATCVDASAATYCDHGRDACASLAPPSQALTAQRQLLVPVATTSVAPPHVAFPATDAAAGSVQAQPLASPKPRRSWWRCC</sequence>
<keyword evidence="1" id="KW-0677">Repeat</keyword>
<protein>
    <recommendedName>
        <fullName evidence="5">Mbre TPR repeat protein</fullName>
    </recommendedName>
</protein>
<evidence type="ECO:0000256" key="1">
    <source>
        <dbReference type="ARBA" id="ARBA00022737"/>
    </source>
</evidence>
<dbReference type="InterPro" id="IPR011990">
    <property type="entry name" value="TPR-like_helical_dom_sf"/>
</dbReference>
<dbReference type="eggNOG" id="KOG1840">
    <property type="taxonomic scope" value="Eukaryota"/>
</dbReference>
<gene>
    <name evidence="3" type="ORF">SDRG_13107</name>
</gene>
<dbReference type="Pfam" id="PF13424">
    <property type="entry name" value="TPR_12"/>
    <property type="match status" value="2"/>
</dbReference>
<dbReference type="RefSeq" id="XP_008617412.1">
    <property type="nucleotide sequence ID" value="XM_008619190.1"/>
</dbReference>
<dbReference type="GeneID" id="19953834"/>
<proteinExistence type="predicted"/>
<reference evidence="3 4" key="1">
    <citation type="submission" date="2012-04" db="EMBL/GenBank/DDBJ databases">
        <title>The Genome Sequence of Saprolegnia declina VS20.</title>
        <authorList>
            <consortium name="The Broad Institute Genome Sequencing Platform"/>
            <person name="Russ C."/>
            <person name="Nusbaum C."/>
            <person name="Tyler B."/>
            <person name="van West P."/>
            <person name="Dieguez-Uribeondo J."/>
            <person name="de Bruijn I."/>
            <person name="Tripathy S."/>
            <person name="Jiang R."/>
            <person name="Young S.K."/>
            <person name="Zeng Q."/>
            <person name="Gargeya S."/>
            <person name="Fitzgerald M."/>
            <person name="Haas B."/>
            <person name="Abouelleil A."/>
            <person name="Alvarado L."/>
            <person name="Arachchi H.M."/>
            <person name="Berlin A."/>
            <person name="Chapman S.B."/>
            <person name="Goldberg J."/>
            <person name="Griggs A."/>
            <person name="Gujja S."/>
            <person name="Hansen M."/>
            <person name="Howarth C."/>
            <person name="Imamovic A."/>
            <person name="Larimer J."/>
            <person name="McCowen C."/>
            <person name="Montmayeur A."/>
            <person name="Murphy C."/>
            <person name="Neiman D."/>
            <person name="Pearson M."/>
            <person name="Priest M."/>
            <person name="Roberts A."/>
            <person name="Saif S."/>
            <person name="Shea T."/>
            <person name="Sisk P."/>
            <person name="Sykes S."/>
            <person name="Wortman J."/>
            <person name="Nusbaum C."/>
            <person name="Birren B."/>
        </authorList>
    </citation>
    <scope>NUCLEOTIDE SEQUENCE [LARGE SCALE GENOMIC DNA]</scope>
    <source>
        <strain evidence="3 4">VS20</strain>
    </source>
</reference>
<dbReference type="SUPFAM" id="SSF48452">
    <property type="entry name" value="TPR-like"/>
    <property type="match status" value="1"/>
</dbReference>
<dbReference type="PANTHER" id="PTHR45641">
    <property type="entry name" value="TETRATRICOPEPTIDE REPEAT PROTEIN (AFU_ORTHOLOGUE AFUA_6G03870)"/>
    <property type="match status" value="1"/>
</dbReference>
<dbReference type="OMA" id="SHENTVI"/>
<dbReference type="InParanoid" id="T0PUN4"/>
<name>T0PUN4_SAPDV</name>
<dbReference type="VEuPathDB" id="FungiDB:SDRG_13107"/>
<dbReference type="EMBL" id="JH767186">
    <property type="protein sequence ID" value="EQC29234.1"/>
    <property type="molecule type" value="Genomic_DNA"/>
</dbReference>
<dbReference type="STRING" id="1156394.T0PUN4"/>
<dbReference type="AlphaFoldDB" id="T0PUN4"/>